<name>A0ABW5NXZ7_9FLAO</name>
<keyword evidence="3" id="KW-1185">Reference proteome</keyword>
<comment type="caution">
    <text evidence="2">The sequence shown here is derived from an EMBL/GenBank/DDBJ whole genome shotgun (WGS) entry which is preliminary data.</text>
</comment>
<feature type="region of interest" description="Disordered" evidence="1">
    <location>
        <begin position="1"/>
        <end position="21"/>
    </location>
</feature>
<reference evidence="3" key="1">
    <citation type="journal article" date="2019" name="Int. J. Syst. Evol. Microbiol.">
        <title>The Global Catalogue of Microorganisms (GCM) 10K type strain sequencing project: providing services to taxonomists for standard genome sequencing and annotation.</title>
        <authorList>
            <consortium name="The Broad Institute Genomics Platform"/>
            <consortium name="The Broad Institute Genome Sequencing Center for Infectious Disease"/>
            <person name="Wu L."/>
            <person name="Ma J."/>
        </authorList>
    </citation>
    <scope>NUCLEOTIDE SEQUENCE [LARGE SCALE GENOMIC DNA]</scope>
    <source>
        <strain evidence="3">KCTC 42107</strain>
    </source>
</reference>
<dbReference type="EMBL" id="JBHUMD010000030">
    <property type="protein sequence ID" value="MFD2603805.1"/>
    <property type="molecule type" value="Genomic_DNA"/>
</dbReference>
<feature type="compositionally biased region" description="Basic and acidic residues" evidence="1">
    <location>
        <begin position="1"/>
        <end position="16"/>
    </location>
</feature>
<accession>A0ABW5NXZ7</accession>
<organism evidence="2 3">
    <name type="scientific">Flavobacterium suzhouense</name>
    <dbReference type="NCBI Taxonomy" id="1529638"/>
    <lineage>
        <taxon>Bacteria</taxon>
        <taxon>Pseudomonadati</taxon>
        <taxon>Bacteroidota</taxon>
        <taxon>Flavobacteriia</taxon>
        <taxon>Flavobacteriales</taxon>
        <taxon>Flavobacteriaceae</taxon>
        <taxon>Flavobacterium</taxon>
    </lineage>
</organism>
<evidence type="ECO:0000313" key="3">
    <source>
        <dbReference type="Proteomes" id="UP001597480"/>
    </source>
</evidence>
<dbReference type="RefSeq" id="WP_379822770.1">
    <property type="nucleotide sequence ID" value="NZ_JBHUMD010000030.1"/>
</dbReference>
<evidence type="ECO:0000313" key="2">
    <source>
        <dbReference type="EMBL" id="MFD2603805.1"/>
    </source>
</evidence>
<sequence length="50" mass="5718">MEKNYDSKKVSEKETSSETSNKNSIIVALKRLIGNEKEHDIHGLSQFAWP</sequence>
<evidence type="ECO:0000256" key="1">
    <source>
        <dbReference type="SAM" id="MobiDB-lite"/>
    </source>
</evidence>
<proteinExistence type="predicted"/>
<dbReference type="Proteomes" id="UP001597480">
    <property type="component" value="Unassembled WGS sequence"/>
</dbReference>
<protein>
    <submittedName>
        <fullName evidence="2">Uncharacterized protein</fullName>
    </submittedName>
</protein>
<gene>
    <name evidence="2" type="ORF">ACFSR3_17200</name>
</gene>